<evidence type="ECO:0000256" key="1">
    <source>
        <dbReference type="SAM" id="MobiDB-lite"/>
    </source>
</evidence>
<keyword evidence="3" id="KW-1185">Reference proteome</keyword>
<reference evidence="2" key="1">
    <citation type="journal article" date="2019" name="bioRxiv">
        <title>The Genome of the Zebra Mussel, Dreissena polymorpha: A Resource for Invasive Species Research.</title>
        <authorList>
            <person name="McCartney M.A."/>
            <person name="Auch B."/>
            <person name="Kono T."/>
            <person name="Mallez S."/>
            <person name="Zhang Y."/>
            <person name="Obille A."/>
            <person name="Becker A."/>
            <person name="Abrahante J.E."/>
            <person name="Garbe J."/>
            <person name="Badalamenti J.P."/>
            <person name="Herman A."/>
            <person name="Mangelson H."/>
            <person name="Liachko I."/>
            <person name="Sullivan S."/>
            <person name="Sone E.D."/>
            <person name="Koren S."/>
            <person name="Silverstein K.A.T."/>
            <person name="Beckman K.B."/>
            <person name="Gohl D.M."/>
        </authorList>
    </citation>
    <scope>NUCLEOTIDE SEQUENCE</scope>
    <source>
        <strain evidence="2">Duluth1</strain>
        <tissue evidence="2">Whole animal</tissue>
    </source>
</reference>
<name>A0A9D4SBJ2_DREPO</name>
<organism evidence="2 3">
    <name type="scientific">Dreissena polymorpha</name>
    <name type="common">Zebra mussel</name>
    <name type="synonym">Mytilus polymorpha</name>
    <dbReference type="NCBI Taxonomy" id="45954"/>
    <lineage>
        <taxon>Eukaryota</taxon>
        <taxon>Metazoa</taxon>
        <taxon>Spiralia</taxon>
        <taxon>Lophotrochozoa</taxon>
        <taxon>Mollusca</taxon>
        <taxon>Bivalvia</taxon>
        <taxon>Autobranchia</taxon>
        <taxon>Heteroconchia</taxon>
        <taxon>Euheterodonta</taxon>
        <taxon>Imparidentia</taxon>
        <taxon>Neoheterodontei</taxon>
        <taxon>Myida</taxon>
        <taxon>Dreissenoidea</taxon>
        <taxon>Dreissenidae</taxon>
        <taxon>Dreissena</taxon>
    </lineage>
</organism>
<dbReference type="EMBL" id="JAIWYP010000001">
    <property type="protein sequence ID" value="KAH3897900.1"/>
    <property type="molecule type" value="Genomic_DNA"/>
</dbReference>
<evidence type="ECO:0000313" key="2">
    <source>
        <dbReference type="EMBL" id="KAH3897900.1"/>
    </source>
</evidence>
<dbReference type="Proteomes" id="UP000828390">
    <property type="component" value="Unassembled WGS sequence"/>
</dbReference>
<reference evidence="2" key="2">
    <citation type="submission" date="2020-11" db="EMBL/GenBank/DDBJ databases">
        <authorList>
            <person name="McCartney M.A."/>
            <person name="Auch B."/>
            <person name="Kono T."/>
            <person name="Mallez S."/>
            <person name="Becker A."/>
            <person name="Gohl D.M."/>
            <person name="Silverstein K.A.T."/>
            <person name="Koren S."/>
            <person name="Bechman K.B."/>
            <person name="Herman A."/>
            <person name="Abrahante J.E."/>
            <person name="Garbe J."/>
        </authorList>
    </citation>
    <scope>NUCLEOTIDE SEQUENCE</scope>
    <source>
        <strain evidence="2">Duluth1</strain>
        <tissue evidence="2">Whole animal</tissue>
    </source>
</reference>
<feature type="compositionally biased region" description="Basic and acidic residues" evidence="1">
    <location>
        <begin position="323"/>
        <end position="334"/>
    </location>
</feature>
<gene>
    <name evidence="2" type="ORF">DPMN_022096</name>
</gene>
<comment type="caution">
    <text evidence="2">The sequence shown here is derived from an EMBL/GenBank/DDBJ whole genome shotgun (WGS) entry which is preliminary data.</text>
</comment>
<dbReference type="AlphaFoldDB" id="A0A9D4SBJ2"/>
<feature type="region of interest" description="Disordered" evidence="1">
    <location>
        <begin position="323"/>
        <end position="354"/>
    </location>
</feature>
<proteinExistence type="predicted"/>
<sequence>MNIGHEIFELKRGIIRKNLLTKFHEDRTRNVASRVKTAPLAGGHVFQRTKTTFELNQDIIKTTILTNFELNRDIIKTNLLTKFHVYRTRNVASRVFTRKSAPPTGGHVFQRTGTTFDLNQDIIKTNILTNFELNRSIIGTNLLTKFHEDRTRNVASRVFTRKIAPPTGGHVFQQTGTIFQLNQDIIKTNILTNFKLDRDFIVTNPLTKFHEDRLRNVASRVFTNKSKNVMPTGGHGFQATETIFKLVQDIIGKNILNKLHDWTIHVASKPSTRKKGPAPWWACFSSNQNHFQNLTINVSSSVLTRQMLTTDKSIFRNLNAKCDGKTDRQTDRQTDIQTDGQSDHYMPPFLRKGA</sequence>
<accession>A0A9D4SBJ2</accession>
<protein>
    <submittedName>
        <fullName evidence="2">Uncharacterized protein</fullName>
    </submittedName>
</protein>
<evidence type="ECO:0000313" key="3">
    <source>
        <dbReference type="Proteomes" id="UP000828390"/>
    </source>
</evidence>